<dbReference type="Proteomes" id="UP001165561">
    <property type="component" value="Unassembled WGS sequence"/>
</dbReference>
<evidence type="ECO:0000313" key="3">
    <source>
        <dbReference type="Proteomes" id="UP001165561"/>
    </source>
</evidence>
<feature type="non-terminal residue" evidence="2">
    <location>
        <position position="220"/>
    </location>
</feature>
<keyword evidence="1" id="KW-1133">Transmembrane helix</keyword>
<dbReference type="SUPFAM" id="SSF82693">
    <property type="entry name" value="Multidrug efflux transporter AcrB pore domain, PN1, PN2, PC1 and PC2 subdomains"/>
    <property type="match status" value="1"/>
</dbReference>
<reference evidence="2" key="1">
    <citation type="submission" date="2023-02" db="EMBL/GenBank/DDBJ databases">
        <title>Georgenia sp.10Sc9-8, isolated from a soil sample collected from the Taklamakan desert.</title>
        <authorList>
            <person name="Liu S."/>
        </authorList>
    </citation>
    <scope>NUCLEOTIDE SEQUENCE</scope>
    <source>
        <strain evidence="2">10Sc9-8</strain>
    </source>
</reference>
<sequence length="220" mass="22241">LPVIQLAVSAPVPPEQLAADVADRLTPRLRDIEGVRDVAVTGAPDQRITIDLDTEALVAAGLDPGAVASVLEDNGVAVPGGTITEDGTTYPVQAGEPITSVDGLASAPVGVDPAGEVVELGDVAEVELGPGPETSYSRLNGEAALAVSITKTPAGNTVDISHEVQAVLDDVRPVLPEGAESAVVFDQAPFIEQSIEGLATEGALGLAFAVLVIAVFLVSL</sequence>
<proteinExistence type="predicted"/>
<name>A0ABT5TV28_9MICO</name>
<dbReference type="PANTHER" id="PTHR32063:SF0">
    <property type="entry name" value="SWARMING MOTILITY PROTEIN SWRC"/>
    <property type="match status" value="1"/>
</dbReference>
<dbReference type="EMBL" id="JARACI010000277">
    <property type="protein sequence ID" value="MDD9205119.1"/>
    <property type="molecule type" value="Genomic_DNA"/>
</dbReference>
<keyword evidence="1" id="KW-0472">Membrane</keyword>
<keyword evidence="3" id="KW-1185">Reference proteome</keyword>
<organism evidence="2 3">
    <name type="scientific">Georgenia halotolerans</name>
    <dbReference type="NCBI Taxonomy" id="3028317"/>
    <lineage>
        <taxon>Bacteria</taxon>
        <taxon>Bacillati</taxon>
        <taxon>Actinomycetota</taxon>
        <taxon>Actinomycetes</taxon>
        <taxon>Micrococcales</taxon>
        <taxon>Bogoriellaceae</taxon>
        <taxon>Georgenia</taxon>
    </lineage>
</organism>
<accession>A0ABT5TV28</accession>
<feature type="transmembrane region" description="Helical" evidence="1">
    <location>
        <begin position="198"/>
        <end position="218"/>
    </location>
</feature>
<feature type="non-terminal residue" evidence="2">
    <location>
        <position position="1"/>
    </location>
</feature>
<dbReference type="InterPro" id="IPR001036">
    <property type="entry name" value="Acrflvin-R"/>
</dbReference>
<dbReference type="Pfam" id="PF00873">
    <property type="entry name" value="ACR_tran"/>
    <property type="match status" value="1"/>
</dbReference>
<keyword evidence="1" id="KW-0812">Transmembrane</keyword>
<dbReference type="InterPro" id="IPR027463">
    <property type="entry name" value="AcrB_DN_DC_subdom"/>
</dbReference>
<gene>
    <name evidence="2" type="ORF">PU560_01400</name>
</gene>
<protein>
    <submittedName>
        <fullName evidence="2">Efflux RND transporter permease subunit</fullName>
    </submittedName>
</protein>
<evidence type="ECO:0000313" key="2">
    <source>
        <dbReference type="EMBL" id="MDD9205119.1"/>
    </source>
</evidence>
<dbReference type="Gene3D" id="3.30.2090.10">
    <property type="entry name" value="Multidrug efflux transporter AcrB TolC docking domain, DN and DC subdomains"/>
    <property type="match status" value="1"/>
</dbReference>
<evidence type="ECO:0000256" key="1">
    <source>
        <dbReference type="SAM" id="Phobius"/>
    </source>
</evidence>
<comment type="caution">
    <text evidence="2">The sequence shown here is derived from an EMBL/GenBank/DDBJ whole genome shotgun (WGS) entry which is preliminary data.</text>
</comment>
<dbReference type="SUPFAM" id="SSF82714">
    <property type="entry name" value="Multidrug efflux transporter AcrB TolC docking domain, DN and DC subdomains"/>
    <property type="match status" value="1"/>
</dbReference>
<dbReference type="PANTHER" id="PTHR32063">
    <property type="match status" value="1"/>
</dbReference>